<name>A0A7G9L5W3_9SPHN</name>
<dbReference type="InterPro" id="IPR011727">
    <property type="entry name" value="CHP02117"/>
</dbReference>
<keyword evidence="2" id="KW-1185">Reference proteome</keyword>
<sequence length="201" mass="22307">MLAALAGSLVPVNRGWTEPEAGITVYLADNGIHSDIVMPVRAGGLDWTDVVAPHETRGAPRDAPWVAFGSGEEKVYLETPTWWEIRPATIWAALTGGKRVIHAEWVPSPDYAVRQLRLRPEEYRRLWAAIRADLALDPNGKPVRIDHPGYGCCDAFYRSGGRFSALSTCNTWTADKLRIAGVKTALWPPFTGGLLWRYRPT</sequence>
<dbReference type="AlphaFoldDB" id="A0A7G9L5W3"/>
<gene>
    <name evidence="1" type="ORF">H8M03_06005</name>
</gene>
<reference evidence="1 2" key="1">
    <citation type="submission" date="2020-08" db="EMBL/GenBank/DDBJ databases">
        <title>Sphingomonas sp. sand1-3 16S ribosomal RNA gene Genome sequencing and assembly.</title>
        <authorList>
            <person name="Kang M."/>
        </authorList>
    </citation>
    <scope>NUCLEOTIDE SEQUENCE [LARGE SCALE GENOMIC DNA]</scope>
    <source>
        <strain evidence="2">sand1-3</strain>
    </source>
</reference>
<dbReference type="Pfam" id="PF09601">
    <property type="entry name" value="DUF2459"/>
    <property type="match status" value="1"/>
</dbReference>
<dbReference type="KEGG" id="ssau:H8M03_06005"/>
<protein>
    <submittedName>
        <fullName evidence="1">TIGR02117 family protein</fullName>
    </submittedName>
</protein>
<organism evidence="1 2">
    <name type="scientific">Sphingomonas sabuli</name>
    <dbReference type="NCBI Taxonomy" id="2764186"/>
    <lineage>
        <taxon>Bacteria</taxon>
        <taxon>Pseudomonadati</taxon>
        <taxon>Pseudomonadota</taxon>
        <taxon>Alphaproteobacteria</taxon>
        <taxon>Sphingomonadales</taxon>
        <taxon>Sphingomonadaceae</taxon>
        <taxon>Sphingomonas</taxon>
    </lineage>
</organism>
<evidence type="ECO:0000313" key="1">
    <source>
        <dbReference type="EMBL" id="QNM84012.1"/>
    </source>
</evidence>
<dbReference type="EMBL" id="CP060697">
    <property type="protein sequence ID" value="QNM84012.1"/>
    <property type="molecule type" value="Genomic_DNA"/>
</dbReference>
<evidence type="ECO:0000313" key="2">
    <source>
        <dbReference type="Proteomes" id="UP000515861"/>
    </source>
</evidence>
<dbReference type="NCBIfam" id="TIGR02117">
    <property type="entry name" value="chp_urease_rgn"/>
    <property type="match status" value="1"/>
</dbReference>
<proteinExistence type="predicted"/>
<accession>A0A7G9L5W3</accession>
<dbReference type="Proteomes" id="UP000515861">
    <property type="component" value="Chromosome"/>
</dbReference>